<reference evidence="4" key="1">
    <citation type="submission" date="2012-12" db="EMBL/GenBank/DDBJ databases">
        <authorList>
            <person name="Hellsten U."/>
            <person name="Grimwood J."/>
            <person name="Chapman J.A."/>
            <person name="Shapiro H."/>
            <person name="Aerts A."/>
            <person name="Otillar R.P."/>
            <person name="Terry A.Y."/>
            <person name="Boore J.L."/>
            <person name="Simakov O."/>
            <person name="Marletaz F."/>
            <person name="Cho S.-J."/>
            <person name="Edsinger-Gonzales E."/>
            <person name="Havlak P."/>
            <person name="Kuo D.-H."/>
            <person name="Larsson T."/>
            <person name="Lv J."/>
            <person name="Arendt D."/>
            <person name="Savage R."/>
            <person name="Osoegawa K."/>
            <person name="de Jong P."/>
            <person name="Lindberg D.R."/>
            <person name="Seaver E.C."/>
            <person name="Weisblat D.A."/>
            <person name="Putnam N.H."/>
            <person name="Grigoriev I.V."/>
            <person name="Rokhsar D.S."/>
        </authorList>
    </citation>
    <scope>NUCLEOTIDE SEQUENCE</scope>
</reference>
<gene>
    <name evidence="3" type="primary">20205898</name>
    <name evidence="2" type="ORF">HELRODRAFT_176603</name>
</gene>
<dbReference type="KEGG" id="hro:HELRODRAFT_176603"/>
<feature type="region of interest" description="Disordered" evidence="1">
    <location>
        <begin position="1485"/>
        <end position="1508"/>
    </location>
</feature>
<dbReference type="Proteomes" id="UP000015101">
    <property type="component" value="Unassembled WGS sequence"/>
</dbReference>
<feature type="compositionally biased region" description="Low complexity" evidence="1">
    <location>
        <begin position="167"/>
        <end position="189"/>
    </location>
</feature>
<feature type="compositionally biased region" description="Polar residues" evidence="1">
    <location>
        <begin position="109"/>
        <end position="127"/>
    </location>
</feature>
<feature type="compositionally biased region" description="Polar residues" evidence="1">
    <location>
        <begin position="1252"/>
        <end position="1269"/>
    </location>
</feature>
<dbReference type="CTD" id="20205898"/>
<dbReference type="EnsemblMetazoa" id="HelroT176603">
    <property type="protein sequence ID" value="HelroP176603"/>
    <property type="gene ID" value="HelroG176603"/>
</dbReference>
<feature type="region of interest" description="Disordered" evidence="1">
    <location>
        <begin position="1309"/>
        <end position="1343"/>
    </location>
</feature>
<feature type="compositionally biased region" description="Basic and acidic residues" evidence="1">
    <location>
        <begin position="318"/>
        <end position="328"/>
    </location>
</feature>
<keyword evidence="4" id="KW-1185">Reference proteome</keyword>
<feature type="compositionally biased region" description="Acidic residues" evidence="1">
    <location>
        <begin position="900"/>
        <end position="924"/>
    </location>
</feature>
<dbReference type="EMBL" id="AMQM01005764">
    <property type="status" value="NOT_ANNOTATED_CDS"/>
    <property type="molecule type" value="Genomic_DNA"/>
</dbReference>
<feature type="compositionally biased region" description="Polar residues" evidence="1">
    <location>
        <begin position="1108"/>
        <end position="1147"/>
    </location>
</feature>
<evidence type="ECO:0000313" key="2">
    <source>
        <dbReference type="EMBL" id="ESN99838.1"/>
    </source>
</evidence>
<dbReference type="GO" id="GO:0005886">
    <property type="term" value="C:plasma membrane"/>
    <property type="evidence" value="ECO:0000318"/>
    <property type="project" value="GO_Central"/>
</dbReference>
<feature type="compositionally biased region" description="Basic and acidic residues" evidence="1">
    <location>
        <begin position="1237"/>
        <end position="1250"/>
    </location>
</feature>
<feature type="region of interest" description="Disordered" evidence="1">
    <location>
        <begin position="668"/>
        <end position="688"/>
    </location>
</feature>
<protein>
    <submittedName>
        <fullName evidence="2 3">Uncharacterized protein</fullName>
    </submittedName>
</protein>
<dbReference type="EMBL" id="AMQM01005763">
    <property type="status" value="NOT_ANNOTATED_CDS"/>
    <property type="molecule type" value="Genomic_DNA"/>
</dbReference>
<feature type="region of interest" description="Disordered" evidence="1">
    <location>
        <begin position="1374"/>
        <end position="1451"/>
    </location>
</feature>
<feature type="compositionally biased region" description="Low complexity" evidence="1">
    <location>
        <begin position="1169"/>
        <end position="1184"/>
    </location>
</feature>
<dbReference type="GO" id="GO:0007411">
    <property type="term" value="P:axon guidance"/>
    <property type="evidence" value="ECO:0000318"/>
    <property type="project" value="GO_Central"/>
</dbReference>
<dbReference type="EMBL" id="KB097070">
    <property type="protein sequence ID" value="ESN99838.1"/>
    <property type="molecule type" value="Genomic_DNA"/>
</dbReference>
<feature type="compositionally biased region" description="Acidic residues" evidence="1">
    <location>
        <begin position="1154"/>
        <end position="1168"/>
    </location>
</feature>
<reference evidence="3" key="3">
    <citation type="submission" date="2015-06" db="UniProtKB">
        <authorList>
            <consortium name="EnsemblMetazoa"/>
        </authorList>
    </citation>
    <scope>IDENTIFICATION</scope>
</reference>
<proteinExistence type="predicted"/>
<accession>T1FAP9</accession>
<dbReference type="GO" id="GO:0032433">
    <property type="term" value="C:filopodium tip"/>
    <property type="evidence" value="ECO:0000318"/>
    <property type="project" value="GO_Central"/>
</dbReference>
<feature type="region of interest" description="Disordered" evidence="1">
    <location>
        <begin position="1"/>
        <end position="191"/>
    </location>
</feature>
<feature type="region of interest" description="Disordered" evidence="1">
    <location>
        <begin position="1081"/>
        <end position="1273"/>
    </location>
</feature>
<dbReference type="GO" id="GO:0005925">
    <property type="term" value="C:focal adhesion"/>
    <property type="evidence" value="ECO:0000318"/>
    <property type="project" value="GO_Central"/>
</dbReference>
<feature type="compositionally biased region" description="Polar residues" evidence="1">
    <location>
        <begin position="329"/>
        <end position="338"/>
    </location>
</feature>
<feature type="compositionally biased region" description="Basic and acidic residues" evidence="1">
    <location>
        <begin position="1386"/>
        <end position="1413"/>
    </location>
</feature>
<sequence>MFKKKPPPPPQDNDSDSESDYSEYSQDEVDEDAGPPPPAKGAPPGKGPPPPPPRNQQPPAGKGPPPPPPGKNPPSPPPGKGPPPPPPGKGPPPLPLGRAPPPQRKRPSAENSKNLSKSQQTSSIKNRNSYEGRYDSTSPQNSPSMRESRSTYDSQQSATEAKKNSKQSKSSRQSSTGSKSSPSSKASCSGNRKKNFYCLCQKMQKKLNGRDKRISYRSSLHDKEYHGKCGYKFTGLGKDFNKFLNMNCDCPPDLPYLFRPGMLSSRKACFSPYREKLIRQLTGEDYKNNFNEPFKTNFGFKDEVHNLNAVKPLHRDGNRAGMRQERANNRPTNRDMNSSSEKLLANVLGVIQTHLNKKRQKYQEHKLRTNYYSDRTVSQKQQNQHQNLKQIVMSLVNNVPRDETKNANNPDDIMKNLNDGKVVVVPISPGTQVVLQPPSPAFPVMQPRFPVRPFPSPIQMTRLPFRPPMQQYHQPFMGLAPFQMPPVRQTRLPYPRYQPNMSKSNSVCYSKNEDFCSEEQNQKTIIQGNFFPQPQTDIRDVDPKKHDAKKRCKNKTNPNVGKLLNVMNSLKERPITPDDGEMIKEQLSIQEQAIRALDEKNKKLDKMMMEYHECFIQPSLESDILNLQSSSSTRVKQKKFNQKAEKLASVVNFLKSLKNRECYNHQFNNNKGHVHHTSRRKSPLTDDGVSTEEVIPINDDSDDDYDKNSEKADNRINLIVNEMVRYLLRNEKHLLSKNLNCNQEQSSGDFTSILTYLLRNYSQNDDCRNQNCQEKMKILSTAADKEKSVTPNECKKNNPEVRKHVDYISNPDFEMTEKNDCNNFSESFISGNCFHQRRCSQNSSKINFNSQNANKTSSLFDMIPANLLVELRSCLDESLANSGQSRDVADSSFVNRAFNENDDEDDDDDGNYYYNDDDSDDDEMNQDVFNTVIMTLANEIERLSARDKCLKESSSPHEAPQPTPRLKIRKILRSKPRPQPPLLCERDECGSMSPSQTEAPACKCSPLYVKRSPSSHCVVEYCKRRIRKDPCKSFRCMHTMRNLCLCQPNNANVSGGGGNIQDDPESDFFICESEDCRERMNNNYGTDEGTSTDKVRRKEDNLTERKLSGNTLKKSQSNQKRTELNATGTQKQAPKQSINSMKNVSENKYNEMNDNYDSDSDSSEDTESDSSSSDDNSESSASSSLRPSKTEKIIRTSSARRYSEQSKNTTASRKNSQSNKRTQVGSPLSTLTVKPVLSEKSDWEKSKILDSESLQNEIPQQKGSRVQTTLSKKLKSKSSISVEKLSQTHLKTLERTDVNSSIISVESRNKRSFLSDKASRRSSKSLENKSSKSANSRRISSQKEKIFQAKLSEISEESETSDFNELSFRKDSKHAENNLIRPKRSTQSDKSIHWQLDDRGERRDKSTSTDKHSKQCLKNSDSRRSGDVISHSNGSDSSTNKSQQSYQSMKNNKHLEKYSAKTAQNSWRDKSLNSVEIARNRSAQGFELMPQHSKKNSKSHSKDTLTTTNKLNTVTDGSFKSMVASASAKDKTAQYSDQSLKKIWNKTIVMKTDESEAECSVSLTVRKKSLPSNDTFPNAASHRYLKSQKTSAPSKEKSRNDVSRLYTGESFKKASLHGESFESFVRSPDGEHCIQATCYHVSRDRFIDHHSESFVRSTKQQPKLIHKPLKYRLTGSSHIDYKTCSSPESLTSGTATSFERRLSGPAKTKKFSRFSDDKQNGQTIYEDSSSFCEPHSVILPQANITQTDPSLCFRKKKECCGKDEDEDGASFSKNGFPHCFARNNFAVSQQQQQQHHHQIIEDSSPTNIESFMENLSNIFIKSFN</sequence>
<evidence type="ECO:0000256" key="1">
    <source>
        <dbReference type="SAM" id="MobiDB-lite"/>
    </source>
</evidence>
<feature type="compositionally biased region" description="Polar residues" evidence="1">
    <location>
        <begin position="135"/>
        <end position="159"/>
    </location>
</feature>
<reference evidence="2 4" key="2">
    <citation type="journal article" date="2013" name="Nature">
        <title>Insights into bilaterian evolution from three spiralian genomes.</title>
        <authorList>
            <person name="Simakov O."/>
            <person name="Marletaz F."/>
            <person name="Cho S.J."/>
            <person name="Edsinger-Gonzales E."/>
            <person name="Havlak P."/>
            <person name="Hellsten U."/>
            <person name="Kuo D.H."/>
            <person name="Larsson T."/>
            <person name="Lv J."/>
            <person name="Arendt D."/>
            <person name="Savage R."/>
            <person name="Osoegawa K."/>
            <person name="de Jong P."/>
            <person name="Grimwood J."/>
            <person name="Chapman J.A."/>
            <person name="Shapiro H."/>
            <person name="Aerts A."/>
            <person name="Otillar R.P."/>
            <person name="Terry A.Y."/>
            <person name="Boore J.L."/>
            <person name="Grigoriev I.V."/>
            <person name="Lindberg D.R."/>
            <person name="Seaver E.C."/>
            <person name="Weisblat D.A."/>
            <person name="Putnam N.H."/>
            <person name="Rokhsar D.S."/>
        </authorList>
    </citation>
    <scope>NUCLEOTIDE SEQUENCE</scope>
</reference>
<evidence type="ECO:0000313" key="3">
    <source>
        <dbReference type="EnsemblMetazoa" id="HelroP176603"/>
    </source>
</evidence>
<name>T1FAP9_HELRO</name>
<feature type="region of interest" description="Disordered" evidence="1">
    <location>
        <begin position="1570"/>
        <end position="1602"/>
    </location>
</feature>
<dbReference type="RefSeq" id="XP_009022183.1">
    <property type="nucleotide sequence ID" value="XM_009023935.1"/>
</dbReference>
<feature type="compositionally biased region" description="Pro residues" evidence="1">
    <location>
        <begin position="34"/>
        <end position="102"/>
    </location>
</feature>
<evidence type="ECO:0000313" key="4">
    <source>
        <dbReference type="Proteomes" id="UP000015101"/>
    </source>
</evidence>
<feature type="compositionally biased region" description="Polar residues" evidence="1">
    <location>
        <begin position="1430"/>
        <end position="1450"/>
    </location>
</feature>
<feature type="region of interest" description="Disordered" evidence="1">
    <location>
        <begin position="318"/>
        <end position="338"/>
    </location>
</feature>
<feature type="compositionally biased region" description="Basic residues" evidence="1">
    <location>
        <begin position="672"/>
        <end position="682"/>
    </location>
</feature>
<feature type="region of interest" description="Disordered" evidence="1">
    <location>
        <begin position="898"/>
        <end position="924"/>
    </location>
</feature>
<feature type="compositionally biased region" description="Acidic residues" evidence="1">
    <location>
        <begin position="13"/>
        <end position="33"/>
    </location>
</feature>
<dbReference type="InParanoid" id="T1FAP9"/>
<feature type="compositionally biased region" description="Basic and acidic residues" evidence="1">
    <location>
        <begin position="1309"/>
        <end position="1330"/>
    </location>
</feature>
<dbReference type="GO" id="GO:0008154">
    <property type="term" value="P:actin polymerization or depolymerization"/>
    <property type="evidence" value="ECO:0000318"/>
    <property type="project" value="GO_Central"/>
</dbReference>
<organism evidence="3 4">
    <name type="scientific">Helobdella robusta</name>
    <name type="common">Californian leech</name>
    <dbReference type="NCBI Taxonomy" id="6412"/>
    <lineage>
        <taxon>Eukaryota</taxon>
        <taxon>Metazoa</taxon>
        <taxon>Spiralia</taxon>
        <taxon>Lophotrochozoa</taxon>
        <taxon>Annelida</taxon>
        <taxon>Clitellata</taxon>
        <taxon>Hirudinea</taxon>
        <taxon>Rhynchobdellida</taxon>
        <taxon>Glossiphoniidae</taxon>
        <taxon>Helobdella</taxon>
    </lineage>
</organism>
<dbReference type="HOGENOM" id="CLU_237538_0_0_1"/>
<feature type="compositionally biased region" description="Basic and acidic residues" evidence="1">
    <location>
        <begin position="1091"/>
        <end position="1107"/>
    </location>
</feature>
<dbReference type="GeneID" id="20205898"/>
<feature type="compositionally biased region" description="Polar residues" evidence="1">
    <location>
        <begin position="1195"/>
        <end position="1232"/>
    </location>
</feature>